<dbReference type="PRINTS" id="PR00377">
    <property type="entry name" value="IMPHPHTASES"/>
</dbReference>
<feature type="binding site" evidence="5">
    <location>
        <position position="269"/>
    </location>
    <ligand>
        <name>Mg(2+)</name>
        <dbReference type="ChEBI" id="CHEBI:18420"/>
        <label>1</label>
        <note>catalytic</note>
    </ligand>
</feature>
<reference evidence="8" key="1">
    <citation type="submission" date="2023-10" db="EMBL/GenBank/DDBJ databases">
        <title>Development of a sustainable strategy for remediation of hydrocarbon-contaminated territories based on the waste exchange concept.</title>
        <authorList>
            <person name="Krivoruchko A."/>
        </authorList>
    </citation>
    <scope>NUCLEOTIDE SEQUENCE</scope>
    <source>
        <strain evidence="8">IEGM 1175</strain>
    </source>
</reference>
<feature type="region of interest" description="Disordered" evidence="7">
    <location>
        <begin position="1"/>
        <end position="27"/>
    </location>
</feature>
<dbReference type="Gene3D" id="3.40.190.80">
    <property type="match status" value="1"/>
</dbReference>
<name>A0AAE4QT22_9ACTN</name>
<evidence type="ECO:0000256" key="2">
    <source>
        <dbReference type="ARBA" id="ARBA00001946"/>
    </source>
</evidence>
<feature type="binding site" evidence="5">
    <location>
        <position position="137"/>
    </location>
    <ligand>
        <name>Mg(2+)</name>
        <dbReference type="ChEBI" id="CHEBI:18420"/>
        <label>1</label>
        <note>catalytic</note>
    </ligand>
</feature>
<evidence type="ECO:0000256" key="4">
    <source>
        <dbReference type="ARBA" id="ARBA00022842"/>
    </source>
</evidence>
<protein>
    <recommendedName>
        <fullName evidence="6">Inositol-1-monophosphatase</fullName>
        <ecNumber evidence="6">3.1.3.25</ecNumber>
    </recommendedName>
</protein>
<evidence type="ECO:0000256" key="7">
    <source>
        <dbReference type="SAM" id="MobiDB-lite"/>
    </source>
</evidence>
<dbReference type="GO" id="GO:0046854">
    <property type="term" value="P:phosphatidylinositol phosphate biosynthetic process"/>
    <property type="evidence" value="ECO:0007669"/>
    <property type="project" value="InterPro"/>
</dbReference>
<feature type="compositionally biased region" description="Basic and acidic residues" evidence="7">
    <location>
        <begin position="99"/>
        <end position="113"/>
    </location>
</feature>
<feature type="region of interest" description="Disordered" evidence="7">
    <location>
        <begin position="99"/>
        <end position="131"/>
    </location>
</feature>
<feature type="binding site" evidence="5">
    <location>
        <position position="140"/>
    </location>
    <ligand>
        <name>Mg(2+)</name>
        <dbReference type="ChEBI" id="CHEBI:18420"/>
        <label>1</label>
        <note>catalytic</note>
    </ligand>
</feature>
<gene>
    <name evidence="8" type="ORF">R3P82_00290</name>
</gene>
<proteinExistence type="inferred from homology"/>
<dbReference type="AlphaFoldDB" id="A0AAE4QT22"/>
<dbReference type="GO" id="GO:0008934">
    <property type="term" value="F:inositol monophosphate 1-phosphatase activity"/>
    <property type="evidence" value="ECO:0007669"/>
    <property type="project" value="InterPro"/>
</dbReference>
<dbReference type="Gene3D" id="3.30.540.10">
    <property type="entry name" value="Fructose-1,6-Bisphosphatase, subunit A, domain 1"/>
    <property type="match status" value="1"/>
</dbReference>
<evidence type="ECO:0000313" key="8">
    <source>
        <dbReference type="EMBL" id="MDV6297544.1"/>
    </source>
</evidence>
<dbReference type="PANTHER" id="PTHR20854">
    <property type="entry name" value="INOSITOL MONOPHOSPHATASE"/>
    <property type="match status" value="1"/>
</dbReference>
<dbReference type="InterPro" id="IPR033942">
    <property type="entry name" value="IMPase"/>
</dbReference>
<evidence type="ECO:0000256" key="3">
    <source>
        <dbReference type="ARBA" id="ARBA00022723"/>
    </source>
</evidence>
<keyword evidence="6 8" id="KW-0378">Hydrolase</keyword>
<organism evidence="8 9">
    <name type="scientific">Dietzia maris</name>
    <dbReference type="NCBI Taxonomy" id="37915"/>
    <lineage>
        <taxon>Bacteria</taxon>
        <taxon>Bacillati</taxon>
        <taxon>Actinomycetota</taxon>
        <taxon>Actinomycetes</taxon>
        <taxon>Mycobacteriales</taxon>
        <taxon>Dietziaceae</taxon>
        <taxon>Dietzia</taxon>
    </lineage>
</organism>
<sequence>MTTVGEDDVGYEHVGYDHVGYDDEETPMTGRGTDAAVGRPGPEFIDDLLALALRFASSGGDVARRMLAEFDTSGLDSRSKTSATDPVTVIDTSVEQHLRGEIESSRPGDRVLGEEGGEESGSADAPGGRGGVRWIVDPVDGTVNLLYGIPFTAVSVAAEVDGVVVAGAVHNIVTRETWSAGLGRGATLREADGTSRALRTSACVDLSLSLVGTGFSYDAGIRAEQGRVVAGLLPRVRDIRRCGSAALDLCMVAGGRLDAYYERGLKPWDYAAGALVAGEAGAMVTVSDDPAVPTTAASPGVAEDFLGALDHLSAGVNS</sequence>
<dbReference type="Proteomes" id="UP001185873">
    <property type="component" value="Unassembled WGS sequence"/>
</dbReference>
<evidence type="ECO:0000256" key="1">
    <source>
        <dbReference type="ARBA" id="ARBA00001033"/>
    </source>
</evidence>
<keyword evidence="3 5" id="KW-0479">Metal-binding</keyword>
<dbReference type="GO" id="GO:0006020">
    <property type="term" value="P:inositol metabolic process"/>
    <property type="evidence" value="ECO:0007669"/>
    <property type="project" value="TreeGrafter"/>
</dbReference>
<comment type="cofactor">
    <cofactor evidence="2 5 6">
        <name>Mg(2+)</name>
        <dbReference type="ChEBI" id="CHEBI:18420"/>
    </cofactor>
</comment>
<feature type="compositionally biased region" description="Basic and acidic residues" evidence="7">
    <location>
        <begin position="10"/>
        <end position="21"/>
    </location>
</feature>
<dbReference type="EMBL" id="JAWLKJ010000001">
    <property type="protein sequence ID" value="MDV6297544.1"/>
    <property type="molecule type" value="Genomic_DNA"/>
</dbReference>
<comment type="catalytic activity">
    <reaction evidence="1 6">
        <text>a myo-inositol phosphate + H2O = myo-inositol + phosphate</text>
        <dbReference type="Rhea" id="RHEA:24056"/>
        <dbReference type="ChEBI" id="CHEBI:15377"/>
        <dbReference type="ChEBI" id="CHEBI:17268"/>
        <dbReference type="ChEBI" id="CHEBI:43474"/>
        <dbReference type="ChEBI" id="CHEBI:84139"/>
        <dbReference type="EC" id="3.1.3.25"/>
    </reaction>
</comment>
<dbReference type="PANTHER" id="PTHR20854:SF4">
    <property type="entry name" value="INOSITOL-1-MONOPHOSPHATASE-RELATED"/>
    <property type="match status" value="1"/>
</dbReference>
<accession>A0AAE4QT22</accession>
<dbReference type="PROSITE" id="PS00630">
    <property type="entry name" value="IMP_2"/>
    <property type="match status" value="1"/>
</dbReference>
<evidence type="ECO:0000313" key="9">
    <source>
        <dbReference type="Proteomes" id="UP001185873"/>
    </source>
</evidence>
<dbReference type="GO" id="GO:0046872">
    <property type="term" value="F:metal ion binding"/>
    <property type="evidence" value="ECO:0007669"/>
    <property type="project" value="UniProtKB-KW"/>
</dbReference>
<evidence type="ECO:0000256" key="5">
    <source>
        <dbReference type="PIRSR" id="PIRSR600760-2"/>
    </source>
</evidence>
<dbReference type="SUPFAM" id="SSF56655">
    <property type="entry name" value="Carbohydrate phosphatase"/>
    <property type="match status" value="1"/>
</dbReference>
<keyword evidence="4 5" id="KW-0460">Magnesium</keyword>
<comment type="caution">
    <text evidence="8">The sequence shown here is derived from an EMBL/GenBank/DDBJ whole genome shotgun (WGS) entry which is preliminary data.</text>
</comment>
<evidence type="ECO:0000256" key="6">
    <source>
        <dbReference type="RuleBase" id="RU364068"/>
    </source>
</evidence>
<comment type="similarity">
    <text evidence="6">Belongs to the inositol monophosphatase superfamily.</text>
</comment>
<dbReference type="InterPro" id="IPR020550">
    <property type="entry name" value="Inositol_monophosphatase_CS"/>
</dbReference>
<feature type="binding site" evidence="5">
    <location>
        <position position="114"/>
    </location>
    <ligand>
        <name>Mg(2+)</name>
        <dbReference type="ChEBI" id="CHEBI:18420"/>
        <label>1</label>
        <note>catalytic</note>
    </ligand>
</feature>
<dbReference type="EC" id="3.1.3.25" evidence="6"/>
<dbReference type="GO" id="GO:0007165">
    <property type="term" value="P:signal transduction"/>
    <property type="evidence" value="ECO:0007669"/>
    <property type="project" value="TreeGrafter"/>
</dbReference>
<dbReference type="CDD" id="cd01639">
    <property type="entry name" value="IMPase"/>
    <property type="match status" value="1"/>
</dbReference>
<dbReference type="InterPro" id="IPR000760">
    <property type="entry name" value="Inositol_monophosphatase-like"/>
</dbReference>
<dbReference type="Pfam" id="PF00459">
    <property type="entry name" value="Inositol_P"/>
    <property type="match status" value="1"/>
</dbReference>